<accession>A0A1R3K6C6</accession>
<sequence length="29" mass="3229">MATTAKQMHKPLNILPFTGGAILPFMNER</sequence>
<organism evidence="1 2">
    <name type="scientific">Corchorus olitorius</name>
    <dbReference type="NCBI Taxonomy" id="93759"/>
    <lineage>
        <taxon>Eukaryota</taxon>
        <taxon>Viridiplantae</taxon>
        <taxon>Streptophyta</taxon>
        <taxon>Embryophyta</taxon>
        <taxon>Tracheophyta</taxon>
        <taxon>Spermatophyta</taxon>
        <taxon>Magnoliopsida</taxon>
        <taxon>eudicotyledons</taxon>
        <taxon>Gunneridae</taxon>
        <taxon>Pentapetalae</taxon>
        <taxon>rosids</taxon>
        <taxon>malvids</taxon>
        <taxon>Malvales</taxon>
        <taxon>Malvaceae</taxon>
        <taxon>Grewioideae</taxon>
        <taxon>Apeibeae</taxon>
        <taxon>Corchorus</taxon>
    </lineage>
</organism>
<dbReference type="Proteomes" id="UP000187203">
    <property type="component" value="Unassembled WGS sequence"/>
</dbReference>
<evidence type="ECO:0000313" key="2">
    <source>
        <dbReference type="Proteomes" id="UP000187203"/>
    </source>
</evidence>
<protein>
    <submittedName>
        <fullName evidence="1">Uncharacterized protein</fullName>
    </submittedName>
</protein>
<gene>
    <name evidence="1" type="ORF">COLO4_10949</name>
</gene>
<evidence type="ECO:0000313" key="1">
    <source>
        <dbReference type="EMBL" id="OMP02631.1"/>
    </source>
</evidence>
<reference evidence="2" key="1">
    <citation type="submission" date="2013-09" db="EMBL/GenBank/DDBJ databases">
        <title>Corchorus olitorius genome sequencing.</title>
        <authorList>
            <person name="Alam M."/>
            <person name="Haque M.S."/>
            <person name="Islam M.S."/>
            <person name="Emdad E.M."/>
            <person name="Islam M.M."/>
            <person name="Ahmed B."/>
            <person name="Halim A."/>
            <person name="Hossen Q.M.M."/>
            <person name="Hossain M.Z."/>
            <person name="Ahmed R."/>
            <person name="Khan M.M."/>
            <person name="Islam R."/>
            <person name="Rashid M.M."/>
            <person name="Khan S.A."/>
            <person name="Rahman M.S."/>
            <person name="Alam M."/>
            <person name="Yahiya A.S."/>
            <person name="Khan M.S."/>
            <person name="Azam M.S."/>
            <person name="Haque T."/>
            <person name="Lashkar M.Z.H."/>
            <person name="Akhand A.I."/>
            <person name="Morshed G."/>
            <person name="Roy S."/>
            <person name="Uddin K.S."/>
            <person name="Rabeya T."/>
            <person name="Hossain A.S."/>
            <person name="Chowdhury A."/>
            <person name="Snigdha A.R."/>
            <person name="Mortoza M.S."/>
            <person name="Matin S.A."/>
            <person name="Hoque S.M.E."/>
            <person name="Islam M.K."/>
            <person name="Roy D.K."/>
            <person name="Haider R."/>
            <person name="Moosa M.M."/>
            <person name="Elias S.M."/>
            <person name="Hasan A.M."/>
            <person name="Jahan S."/>
            <person name="Shafiuddin M."/>
            <person name="Mahmood N."/>
            <person name="Shommy N.S."/>
        </authorList>
    </citation>
    <scope>NUCLEOTIDE SEQUENCE [LARGE SCALE GENOMIC DNA]</scope>
    <source>
        <strain evidence="2">cv. O-4</strain>
    </source>
</reference>
<comment type="caution">
    <text evidence="1">The sequence shown here is derived from an EMBL/GenBank/DDBJ whole genome shotgun (WGS) entry which is preliminary data.</text>
</comment>
<dbReference type="AlphaFoldDB" id="A0A1R3K6C6"/>
<dbReference type="EMBL" id="AWUE01014605">
    <property type="protein sequence ID" value="OMP02631.1"/>
    <property type="molecule type" value="Genomic_DNA"/>
</dbReference>
<keyword evidence="2" id="KW-1185">Reference proteome</keyword>
<name>A0A1R3K6C6_9ROSI</name>
<proteinExistence type="predicted"/>